<evidence type="ECO:0000256" key="2">
    <source>
        <dbReference type="ARBA" id="ARBA00023082"/>
    </source>
</evidence>
<dbReference type="GO" id="GO:0016987">
    <property type="term" value="F:sigma factor activity"/>
    <property type="evidence" value="ECO:0007669"/>
    <property type="project" value="UniProtKB-KW"/>
</dbReference>
<evidence type="ECO:0000313" key="7">
    <source>
        <dbReference type="Proteomes" id="UP000323646"/>
    </source>
</evidence>
<evidence type="ECO:0000313" key="6">
    <source>
        <dbReference type="EMBL" id="TYZ20641.1"/>
    </source>
</evidence>
<dbReference type="SUPFAM" id="SSF88946">
    <property type="entry name" value="Sigma2 domain of RNA polymerase sigma factors"/>
    <property type="match status" value="1"/>
</dbReference>
<name>A0A5D6VX01_9FIRM</name>
<dbReference type="InterPro" id="IPR013324">
    <property type="entry name" value="RNA_pol_sigma_r3/r4-like"/>
</dbReference>
<proteinExistence type="predicted"/>
<dbReference type="OrthoDB" id="1669753at2"/>
<keyword evidence="4" id="KW-0804">Transcription</keyword>
<dbReference type="InterPro" id="IPR013325">
    <property type="entry name" value="RNA_pol_sigma_r2"/>
</dbReference>
<dbReference type="AlphaFoldDB" id="A0A5D6VX01"/>
<keyword evidence="3" id="KW-0238">DNA-binding</keyword>
<evidence type="ECO:0000259" key="5">
    <source>
        <dbReference type="Pfam" id="PF08281"/>
    </source>
</evidence>
<evidence type="ECO:0000256" key="1">
    <source>
        <dbReference type="ARBA" id="ARBA00023015"/>
    </source>
</evidence>
<dbReference type="EMBL" id="VTOY01000013">
    <property type="protein sequence ID" value="TYZ20641.1"/>
    <property type="molecule type" value="Genomic_DNA"/>
</dbReference>
<keyword evidence="1" id="KW-0805">Transcription regulation</keyword>
<dbReference type="PANTHER" id="PTHR30385">
    <property type="entry name" value="SIGMA FACTOR F FLAGELLAR"/>
    <property type="match status" value="1"/>
</dbReference>
<sequence>MNNLSKTDEDKLIAQVAEGNEKATAILYHHYEGLLIKESRERYLAAMNLSDEAPGIARLAFYEAIKSYDATRGIHFAAYLQRQVRGTLYTEFKRQRRYLSRTTHPDQTATEEQNFWDVYADTSRSQNHEEKICHRELLRQAIHLLTPAEKRLLSLIYLYELPQKQIASLLHITHQSITKAKKRLLTHLRQTISQPTPCLTCVYIL</sequence>
<dbReference type="Proteomes" id="UP000323646">
    <property type="component" value="Unassembled WGS sequence"/>
</dbReference>
<dbReference type="GO" id="GO:0006352">
    <property type="term" value="P:DNA-templated transcription initiation"/>
    <property type="evidence" value="ECO:0007669"/>
    <property type="project" value="InterPro"/>
</dbReference>
<evidence type="ECO:0000256" key="3">
    <source>
        <dbReference type="ARBA" id="ARBA00023125"/>
    </source>
</evidence>
<dbReference type="GO" id="GO:0003677">
    <property type="term" value="F:DNA binding"/>
    <property type="evidence" value="ECO:0007669"/>
    <property type="project" value="UniProtKB-KW"/>
</dbReference>
<dbReference type="RefSeq" id="WP_149172133.1">
    <property type="nucleotide sequence ID" value="NZ_VTOY01000013.1"/>
</dbReference>
<dbReference type="SUPFAM" id="SSF88659">
    <property type="entry name" value="Sigma3 and sigma4 domains of RNA polymerase sigma factors"/>
    <property type="match status" value="1"/>
</dbReference>
<accession>A0A5D6VX01</accession>
<dbReference type="InterPro" id="IPR014284">
    <property type="entry name" value="RNA_pol_sigma-70_dom"/>
</dbReference>
<comment type="caution">
    <text evidence="6">The sequence shown here is derived from an EMBL/GenBank/DDBJ whole genome shotgun (WGS) entry which is preliminary data.</text>
</comment>
<dbReference type="Gene3D" id="1.10.10.10">
    <property type="entry name" value="Winged helix-like DNA-binding domain superfamily/Winged helix DNA-binding domain"/>
    <property type="match status" value="1"/>
</dbReference>
<dbReference type="NCBIfam" id="TIGR02937">
    <property type="entry name" value="sigma70-ECF"/>
    <property type="match status" value="1"/>
</dbReference>
<organism evidence="6 7">
    <name type="scientific">Selenomonas ruminis</name>
    <dbReference type="NCBI Taxonomy" id="2593411"/>
    <lineage>
        <taxon>Bacteria</taxon>
        <taxon>Bacillati</taxon>
        <taxon>Bacillota</taxon>
        <taxon>Negativicutes</taxon>
        <taxon>Selenomonadales</taxon>
        <taxon>Selenomonadaceae</taxon>
        <taxon>Selenomonas</taxon>
    </lineage>
</organism>
<dbReference type="InterPro" id="IPR013249">
    <property type="entry name" value="RNA_pol_sigma70_r4_t2"/>
</dbReference>
<gene>
    <name evidence="6" type="ORF">FZ040_11600</name>
</gene>
<dbReference type="Gene3D" id="1.10.1740.10">
    <property type="match status" value="1"/>
</dbReference>
<dbReference type="PANTHER" id="PTHR30385:SF7">
    <property type="entry name" value="RNA POLYMERASE SIGMA FACTOR FLIA"/>
    <property type="match status" value="1"/>
</dbReference>
<keyword evidence="7" id="KW-1185">Reference proteome</keyword>
<keyword evidence="2" id="KW-0731">Sigma factor</keyword>
<dbReference type="Pfam" id="PF08281">
    <property type="entry name" value="Sigma70_r4_2"/>
    <property type="match status" value="1"/>
</dbReference>
<protein>
    <submittedName>
        <fullName evidence="6">Sigma-70 family RNA polymerase sigma factor</fullName>
    </submittedName>
</protein>
<reference evidence="6 7" key="1">
    <citation type="submission" date="2019-08" db="EMBL/GenBank/DDBJ databases">
        <title>Selenomonas sp. mPRGC5 and Selenomonas sp. mPRGC8 isolated from ruminal fluid of dairy goat (Capra hircus).</title>
        <authorList>
            <person name="Poothong S."/>
            <person name="Nuengjamnong C."/>
            <person name="Tanasupawat S."/>
        </authorList>
    </citation>
    <scope>NUCLEOTIDE SEQUENCE [LARGE SCALE GENOMIC DNA]</scope>
    <source>
        <strain evidence="7">mPRGC5</strain>
    </source>
</reference>
<evidence type="ECO:0000256" key="4">
    <source>
        <dbReference type="ARBA" id="ARBA00023163"/>
    </source>
</evidence>
<dbReference type="InterPro" id="IPR036388">
    <property type="entry name" value="WH-like_DNA-bd_sf"/>
</dbReference>
<feature type="domain" description="RNA polymerase sigma factor 70 region 4 type 2" evidence="5">
    <location>
        <begin position="136"/>
        <end position="188"/>
    </location>
</feature>